<evidence type="ECO:0000313" key="2">
    <source>
        <dbReference type="EMBL" id="MBW80793.1"/>
    </source>
</evidence>
<evidence type="ECO:0000256" key="1">
    <source>
        <dbReference type="SAM" id="Phobius"/>
    </source>
</evidence>
<organism evidence="2">
    <name type="scientific">Rhizophora mucronata</name>
    <name type="common">Asiatic mangrove</name>
    <dbReference type="NCBI Taxonomy" id="61149"/>
    <lineage>
        <taxon>Eukaryota</taxon>
        <taxon>Viridiplantae</taxon>
        <taxon>Streptophyta</taxon>
        <taxon>Embryophyta</taxon>
        <taxon>Tracheophyta</taxon>
        <taxon>Spermatophyta</taxon>
        <taxon>Magnoliopsida</taxon>
        <taxon>eudicotyledons</taxon>
        <taxon>Gunneridae</taxon>
        <taxon>Pentapetalae</taxon>
        <taxon>rosids</taxon>
        <taxon>fabids</taxon>
        <taxon>Malpighiales</taxon>
        <taxon>Rhizophoraceae</taxon>
        <taxon>Rhizophora</taxon>
    </lineage>
</organism>
<accession>A0A2P2IHS8</accession>
<protein>
    <submittedName>
        <fullName evidence="2">Uncharacterized protein</fullName>
    </submittedName>
</protein>
<proteinExistence type="predicted"/>
<dbReference type="AlphaFoldDB" id="A0A2P2IHS8"/>
<keyword evidence="1" id="KW-0472">Membrane</keyword>
<name>A0A2P2IHS8_RHIMU</name>
<feature type="transmembrane region" description="Helical" evidence="1">
    <location>
        <begin position="20"/>
        <end position="42"/>
    </location>
</feature>
<keyword evidence="1" id="KW-1133">Transmembrane helix</keyword>
<dbReference type="EMBL" id="GGEC01000310">
    <property type="protein sequence ID" value="MBW80793.1"/>
    <property type="molecule type" value="Transcribed_RNA"/>
</dbReference>
<reference evidence="2" key="1">
    <citation type="submission" date="2018-02" db="EMBL/GenBank/DDBJ databases">
        <title>Rhizophora mucronata_Transcriptome.</title>
        <authorList>
            <person name="Meera S.P."/>
            <person name="Sreeshan A."/>
            <person name="Augustine A."/>
        </authorList>
    </citation>
    <scope>NUCLEOTIDE SEQUENCE</scope>
    <source>
        <tissue evidence="2">Leaf</tissue>
    </source>
</reference>
<sequence>MKHSKVLVSISTKTNMYKEYHHRVIQFDCCLLFLLLSIGLSYPS</sequence>
<keyword evidence="1" id="KW-0812">Transmembrane</keyword>